<sequence>METQNDTAVIKDSEFIVIVNAAKDNDSKAILQLIELFKTDILYLSKYICLPVEEVISEIIVEFLEFVHKDIQ</sequence>
<evidence type="ECO:0000313" key="2">
    <source>
        <dbReference type="Proteomes" id="UP000256977"/>
    </source>
</evidence>
<keyword evidence="2" id="KW-1185">Reference proteome</keyword>
<comment type="caution">
    <text evidence="1">The sequence shown here is derived from an EMBL/GenBank/DDBJ whole genome shotgun (WGS) entry which is preliminary data.</text>
</comment>
<name>A0A3D9HQU1_9BACL</name>
<accession>A0A3D9HQU1</accession>
<dbReference type="OrthoDB" id="2471504at2"/>
<protein>
    <submittedName>
        <fullName evidence="1">Uncharacterized protein</fullName>
    </submittedName>
</protein>
<dbReference type="Proteomes" id="UP000256977">
    <property type="component" value="Unassembled WGS sequence"/>
</dbReference>
<evidence type="ECO:0000313" key="1">
    <source>
        <dbReference type="EMBL" id="RED51873.1"/>
    </source>
</evidence>
<dbReference type="AlphaFoldDB" id="A0A3D9HQU1"/>
<gene>
    <name evidence="1" type="ORF">DFP98_16124</name>
</gene>
<proteinExistence type="predicted"/>
<reference evidence="1 2" key="1">
    <citation type="submission" date="2018-07" db="EMBL/GenBank/DDBJ databases">
        <title>Genomic Encyclopedia of Type Strains, Phase III (KMG-III): the genomes of soil and plant-associated and newly described type strains.</title>
        <authorList>
            <person name="Whitman W."/>
        </authorList>
    </citation>
    <scope>NUCLEOTIDE SEQUENCE [LARGE SCALE GENOMIC DNA]</scope>
    <source>
        <strain evidence="1 2">CECT 7287</strain>
    </source>
</reference>
<dbReference type="EMBL" id="QRDZ01000061">
    <property type="protein sequence ID" value="RED51873.1"/>
    <property type="molecule type" value="Genomic_DNA"/>
</dbReference>
<organism evidence="1 2">
    <name type="scientific">Cohnella phaseoli</name>
    <dbReference type="NCBI Taxonomy" id="456490"/>
    <lineage>
        <taxon>Bacteria</taxon>
        <taxon>Bacillati</taxon>
        <taxon>Bacillota</taxon>
        <taxon>Bacilli</taxon>
        <taxon>Bacillales</taxon>
        <taxon>Paenibacillaceae</taxon>
        <taxon>Cohnella</taxon>
    </lineage>
</organism>